<evidence type="ECO:0000256" key="2">
    <source>
        <dbReference type="SAM" id="SignalP"/>
    </source>
</evidence>
<feature type="signal peptide" evidence="2">
    <location>
        <begin position="1"/>
        <end position="21"/>
    </location>
</feature>
<dbReference type="AlphaFoldDB" id="A0A6J2U3H3"/>
<dbReference type="RefSeq" id="XP_030383186.1">
    <property type="nucleotide sequence ID" value="XM_030527326.1"/>
</dbReference>
<name>A0A6J2U3H3_DROLE</name>
<dbReference type="PANTHER" id="PTHR38572">
    <property type="entry name" value="BCDNA.GH07269-RELATED"/>
    <property type="match status" value="1"/>
</dbReference>
<sequence length="361" mass="37937">MKYAVLLVLVVAACLVVPSAARGGRGRGGGSVGGLFGGWRKYKKPSSSGNGRRVMNGSPVHTAMPLPKPPPPPPAVKPMSASKPQMAGYPRQQLPSGYGYVPPGATGAGTYYTNAQSLPAGAIYYAQPPMRSGTGDFLTGMLAGHMMSGMLIGQRHHVTHVYHENQEAGSEQGHQPSNGRDIIVINNGKQQQLGEQSGAWPMATDVPLAPVNESMLSPSSEASEEDTSDVEVPNASQDLHSAEAMATPEVPTPAPGGIVCFPIMLNETDPDNSELVRQVERVICYPVPNQPPLPEVQCETHSYTETDPNDSSKTIEVQREECNPVQLSTTTTEPPIVAGEIGGGAAGEVASYVANRAGATY</sequence>
<proteinExistence type="predicted"/>
<gene>
    <name evidence="4" type="primary">LOC115630680</name>
</gene>
<feature type="compositionally biased region" description="Pro residues" evidence="1">
    <location>
        <begin position="66"/>
        <end position="76"/>
    </location>
</feature>
<dbReference type="OrthoDB" id="8016813at2759"/>
<protein>
    <submittedName>
        <fullName evidence="4">Uncharacterized protein LOC115630680</fullName>
    </submittedName>
</protein>
<dbReference type="Proteomes" id="UP000504634">
    <property type="component" value="Unplaced"/>
</dbReference>
<accession>A0A6J2U3H3</accession>
<dbReference type="GeneID" id="115630680"/>
<keyword evidence="2" id="KW-0732">Signal</keyword>
<evidence type="ECO:0000313" key="4">
    <source>
        <dbReference type="RefSeq" id="XP_030383186.1"/>
    </source>
</evidence>
<feature type="chain" id="PRO_5027096604" evidence="2">
    <location>
        <begin position="22"/>
        <end position="361"/>
    </location>
</feature>
<feature type="region of interest" description="Disordered" evidence="1">
    <location>
        <begin position="43"/>
        <end position="94"/>
    </location>
</feature>
<feature type="region of interest" description="Disordered" evidence="1">
    <location>
        <begin position="211"/>
        <end position="232"/>
    </location>
</feature>
<reference evidence="4" key="1">
    <citation type="submission" date="2025-08" db="UniProtKB">
        <authorList>
            <consortium name="RefSeq"/>
        </authorList>
    </citation>
    <scope>IDENTIFICATION</scope>
    <source>
        <strain evidence="4">11010-0011.00</strain>
        <tissue evidence="4">Whole body</tissue>
    </source>
</reference>
<keyword evidence="3" id="KW-1185">Reference proteome</keyword>
<dbReference type="PANTHER" id="PTHR38572:SF1">
    <property type="entry name" value="BCDNA.GH07269-RELATED"/>
    <property type="match status" value="1"/>
</dbReference>
<organism evidence="3 4">
    <name type="scientific">Drosophila lebanonensis</name>
    <name type="common">Fruit fly</name>
    <name type="synonym">Scaptodrosophila lebanonensis</name>
    <dbReference type="NCBI Taxonomy" id="7225"/>
    <lineage>
        <taxon>Eukaryota</taxon>
        <taxon>Metazoa</taxon>
        <taxon>Ecdysozoa</taxon>
        <taxon>Arthropoda</taxon>
        <taxon>Hexapoda</taxon>
        <taxon>Insecta</taxon>
        <taxon>Pterygota</taxon>
        <taxon>Neoptera</taxon>
        <taxon>Endopterygota</taxon>
        <taxon>Diptera</taxon>
        <taxon>Brachycera</taxon>
        <taxon>Muscomorpha</taxon>
        <taxon>Ephydroidea</taxon>
        <taxon>Drosophilidae</taxon>
        <taxon>Scaptodrosophila</taxon>
    </lineage>
</organism>
<evidence type="ECO:0000313" key="3">
    <source>
        <dbReference type="Proteomes" id="UP000504634"/>
    </source>
</evidence>
<dbReference type="InterPro" id="IPR032086">
    <property type="entry name" value="DUF4813"/>
</dbReference>
<dbReference type="Pfam" id="PF16072">
    <property type="entry name" value="DUF4813"/>
    <property type="match status" value="1"/>
</dbReference>
<evidence type="ECO:0000256" key="1">
    <source>
        <dbReference type="SAM" id="MobiDB-lite"/>
    </source>
</evidence>